<keyword evidence="2" id="KW-1185">Reference proteome</keyword>
<evidence type="ECO:0000313" key="1">
    <source>
        <dbReference type="EMBL" id="KAI7751255.1"/>
    </source>
</evidence>
<gene>
    <name evidence="1" type="ORF">M8C21_016017</name>
</gene>
<sequence>MRTRVIALNLQQEFRNLINQLKHDYENRIKELLVQINSTKISCAHRNHVEALAKRLDQRIRDTRFRRLSYDGTWRENDLNRKLQSIEKKLPISRIKLAENKKDLSSNRHVETLKQKVMKLQKENEIRIPA</sequence>
<dbReference type="EMBL" id="JAMZMK010005943">
    <property type="protein sequence ID" value="KAI7751255.1"/>
    <property type="molecule type" value="Genomic_DNA"/>
</dbReference>
<dbReference type="Proteomes" id="UP001206925">
    <property type="component" value="Unassembled WGS sequence"/>
</dbReference>
<comment type="caution">
    <text evidence="1">The sequence shown here is derived from an EMBL/GenBank/DDBJ whole genome shotgun (WGS) entry which is preliminary data.</text>
</comment>
<reference evidence="1" key="1">
    <citation type="submission" date="2022-06" db="EMBL/GenBank/DDBJ databases">
        <title>Uncovering the hologenomic basis of an extraordinary plant invasion.</title>
        <authorList>
            <person name="Bieker V.C."/>
            <person name="Martin M.D."/>
            <person name="Gilbert T."/>
            <person name="Hodgins K."/>
            <person name="Battlay P."/>
            <person name="Petersen B."/>
            <person name="Wilson J."/>
        </authorList>
    </citation>
    <scope>NUCLEOTIDE SEQUENCE</scope>
    <source>
        <strain evidence="1">AA19_3_7</strain>
        <tissue evidence="1">Leaf</tissue>
    </source>
</reference>
<accession>A0AAD5GQF7</accession>
<name>A0AAD5GQF7_AMBAR</name>
<dbReference type="AlphaFoldDB" id="A0AAD5GQF7"/>
<proteinExistence type="predicted"/>
<organism evidence="1 2">
    <name type="scientific">Ambrosia artemisiifolia</name>
    <name type="common">Common ragweed</name>
    <dbReference type="NCBI Taxonomy" id="4212"/>
    <lineage>
        <taxon>Eukaryota</taxon>
        <taxon>Viridiplantae</taxon>
        <taxon>Streptophyta</taxon>
        <taxon>Embryophyta</taxon>
        <taxon>Tracheophyta</taxon>
        <taxon>Spermatophyta</taxon>
        <taxon>Magnoliopsida</taxon>
        <taxon>eudicotyledons</taxon>
        <taxon>Gunneridae</taxon>
        <taxon>Pentapetalae</taxon>
        <taxon>asterids</taxon>
        <taxon>campanulids</taxon>
        <taxon>Asterales</taxon>
        <taxon>Asteraceae</taxon>
        <taxon>Asteroideae</taxon>
        <taxon>Heliantheae alliance</taxon>
        <taxon>Heliantheae</taxon>
        <taxon>Ambrosia</taxon>
    </lineage>
</organism>
<protein>
    <submittedName>
        <fullName evidence="1">Uncharacterized protein</fullName>
    </submittedName>
</protein>
<evidence type="ECO:0000313" key="2">
    <source>
        <dbReference type="Proteomes" id="UP001206925"/>
    </source>
</evidence>